<dbReference type="InterPro" id="IPR011657">
    <property type="entry name" value="CNT_C_dom"/>
</dbReference>
<dbReference type="NCBIfam" id="TIGR00804">
    <property type="entry name" value="nupC"/>
    <property type="match status" value="1"/>
</dbReference>
<feature type="transmembrane region" description="Helical" evidence="7">
    <location>
        <begin position="192"/>
        <end position="212"/>
    </location>
</feature>
<dbReference type="STRING" id="2518989.IMCC3088_186"/>
<dbReference type="InterPro" id="IPR011642">
    <property type="entry name" value="Gate_dom"/>
</dbReference>
<protein>
    <recommendedName>
        <fullName evidence="7">Nucleoside permease</fullName>
    </recommendedName>
</protein>
<keyword evidence="3" id="KW-1003">Cell membrane</keyword>
<name>F3KZ75_9GAMM</name>
<feature type="transmembrane region" description="Helical" evidence="7">
    <location>
        <begin position="83"/>
        <end position="107"/>
    </location>
</feature>
<feature type="transmembrane region" description="Helical" evidence="7">
    <location>
        <begin position="26"/>
        <end position="45"/>
    </location>
</feature>
<comment type="caution">
    <text evidence="8">The sequence shown here is derived from an EMBL/GenBank/DDBJ whole genome shotgun (WGS) entry which is preliminary data.</text>
</comment>
<dbReference type="Pfam" id="PF07670">
    <property type="entry name" value="Gate"/>
    <property type="match status" value="1"/>
</dbReference>
<evidence type="ECO:0000256" key="1">
    <source>
        <dbReference type="ARBA" id="ARBA00004651"/>
    </source>
</evidence>
<dbReference type="Pfam" id="PF07662">
    <property type="entry name" value="Nucleos_tra2_C"/>
    <property type="match status" value="1"/>
</dbReference>
<dbReference type="Pfam" id="PF01773">
    <property type="entry name" value="Nucleos_tra2_N"/>
    <property type="match status" value="1"/>
</dbReference>
<feature type="transmembrane region" description="Helical" evidence="7">
    <location>
        <begin position="309"/>
        <end position="330"/>
    </location>
</feature>
<feature type="transmembrane region" description="Helical" evidence="7">
    <location>
        <begin position="250"/>
        <end position="271"/>
    </location>
</feature>
<keyword evidence="7" id="KW-0813">Transport</keyword>
<organism evidence="8 9">
    <name type="scientific">Aequoribacter fuscus</name>
    <dbReference type="NCBI Taxonomy" id="2518989"/>
    <lineage>
        <taxon>Bacteria</taxon>
        <taxon>Pseudomonadati</taxon>
        <taxon>Pseudomonadota</taxon>
        <taxon>Gammaproteobacteria</taxon>
        <taxon>Cellvibrionales</taxon>
        <taxon>Halieaceae</taxon>
        <taxon>Aequoribacter</taxon>
    </lineage>
</organism>
<feature type="transmembrane region" description="Helical" evidence="7">
    <location>
        <begin position="342"/>
        <end position="368"/>
    </location>
</feature>
<keyword evidence="9" id="KW-1185">Reference proteome</keyword>
<keyword evidence="4 7" id="KW-0812">Transmembrane</keyword>
<dbReference type="PANTHER" id="PTHR10590:SF4">
    <property type="entry name" value="SOLUTE CARRIER FAMILY 28 MEMBER 3"/>
    <property type="match status" value="1"/>
</dbReference>
<feature type="transmembrane region" description="Helical" evidence="7">
    <location>
        <begin position="380"/>
        <end position="401"/>
    </location>
</feature>
<keyword evidence="5 7" id="KW-1133">Transmembrane helix</keyword>
<dbReference type="EMBL" id="AEIG01000011">
    <property type="protein sequence ID" value="EGG30562.1"/>
    <property type="molecule type" value="Genomic_DNA"/>
</dbReference>
<dbReference type="GO" id="GO:0005337">
    <property type="term" value="F:nucleoside transmembrane transporter activity"/>
    <property type="evidence" value="ECO:0007669"/>
    <property type="project" value="InterPro"/>
</dbReference>
<dbReference type="InterPro" id="IPR008276">
    <property type="entry name" value="C_nuclsd_transpt"/>
</dbReference>
<evidence type="ECO:0000256" key="2">
    <source>
        <dbReference type="ARBA" id="ARBA00009033"/>
    </source>
</evidence>
<dbReference type="Proteomes" id="UP000005615">
    <property type="component" value="Unassembled WGS sequence"/>
</dbReference>
<evidence type="ECO:0000313" key="9">
    <source>
        <dbReference type="Proteomes" id="UP000005615"/>
    </source>
</evidence>
<evidence type="ECO:0000256" key="3">
    <source>
        <dbReference type="ARBA" id="ARBA00022475"/>
    </source>
</evidence>
<dbReference type="AlphaFoldDB" id="F3KZ75"/>
<accession>F3KZ75</accession>
<comment type="subcellular location">
    <subcellularLocation>
        <location evidence="1">Cell membrane</location>
        <topology evidence="1">Multi-pass membrane protein</topology>
    </subcellularLocation>
</comment>
<feature type="transmembrane region" description="Helical" evidence="7">
    <location>
        <begin position="164"/>
        <end position="186"/>
    </location>
</feature>
<dbReference type="PANTHER" id="PTHR10590">
    <property type="entry name" value="SODIUM/NUCLEOSIDE COTRANSPORTER"/>
    <property type="match status" value="1"/>
</dbReference>
<dbReference type="eggNOG" id="COG1972">
    <property type="taxonomic scope" value="Bacteria"/>
</dbReference>
<keyword evidence="6 7" id="KW-0472">Membrane</keyword>
<evidence type="ECO:0000313" key="8">
    <source>
        <dbReference type="EMBL" id="EGG30562.1"/>
    </source>
</evidence>
<reference evidence="8 9" key="1">
    <citation type="journal article" date="2011" name="J. Bacteriol.">
        <title>Genome sequence of strain IMCC3088, a proteorhodopsin-containing marine bacterium belonging to the OM60/NOR5 clade.</title>
        <authorList>
            <person name="Jang Y."/>
            <person name="Oh H.M."/>
            <person name="Kang I."/>
            <person name="Lee K."/>
            <person name="Yang S.J."/>
            <person name="Cho J.C."/>
        </authorList>
    </citation>
    <scope>NUCLEOTIDE SEQUENCE [LARGE SCALE GENOMIC DNA]</scope>
    <source>
        <strain evidence="8 9">IMCC3088</strain>
    </source>
</reference>
<dbReference type="OrthoDB" id="9766455at2"/>
<dbReference type="GO" id="GO:0005886">
    <property type="term" value="C:plasma membrane"/>
    <property type="evidence" value="ECO:0007669"/>
    <property type="project" value="UniProtKB-SubCell"/>
</dbReference>
<dbReference type="InterPro" id="IPR018270">
    <property type="entry name" value="C_nuclsd_transpt_met_bac"/>
</dbReference>
<comment type="similarity">
    <text evidence="2 7">Belongs to the concentrative nucleoside transporter (CNT) (TC 2.A.41) family.</text>
</comment>
<dbReference type="InterPro" id="IPR002668">
    <property type="entry name" value="CNT_N_dom"/>
</dbReference>
<sequence length="404" mass="41983">MTSLLGILLLPLLAYALSTQRSAIRWQTVAVAFALQAGIGGFVLFVPWGKQLLSSLAGGVGELLGYSRVGIEFLFGSLVSSDSIGFVFALSVLPVVVFFSSLIAVLYHIGVMQWVVKFIGGGLQKALGTSHSESLSAAANVFVGQAEAPLVAKPYLPGMTQSELFAVMVGGLASIAGSVMAGYVALGIPLEYLLAASFMAAPGALMMAKLVVPETGKPVQPGSDDDTTEERYVNVFDAAASGAMSGMQMVLAIGAMLLAFIALIALANGILGWVGGLFNYPDLTIQAILGYLFQPIAFALGIGWDEAQLAGSLIGQKLVLNEFVAYVAFVDVADQMSDLSQAIVIFALCGFANFSSIAILLGGIGSVAPNRRDDISRLGFRALLTATLANLMSAALAGFFLSLS</sequence>
<evidence type="ECO:0000256" key="7">
    <source>
        <dbReference type="RuleBase" id="RU362018"/>
    </source>
</evidence>
<feature type="transmembrane region" description="Helical" evidence="7">
    <location>
        <begin position="283"/>
        <end position="302"/>
    </location>
</feature>
<evidence type="ECO:0000256" key="4">
    <source>
        <dbReference type="ARBA" id="ARBA00022692"/>
    </source>
</evidence>
<evidence type="ECO:0000256" key="6">
    <source>
        <dbReference type="ARBA" id="ARBA00023136"/>
    </source>
</evidence>
<dbReference type="GO" id="GO:0015293">
    <property type="term" value="F:symporter activity"/>
    <property type="evidence" value="ECO:0007669"/>
    <property type="project" value="TreeGrafter"/>
</dbReference>
<proteinExistence type="inferred from homology"/>
<dbReference type="RefSeq" id="WP_009574711.1">
    <property type="nucleotide sequence ID" value="NZ_AEIG01000011.1"/>
</dbReference>
<gene>
    <name evidence="8" type="ORF">IMCC3088_186</name>
</gene>
<evidence type="ECO:0000256" key="5">
    <source>
        <dbReference type="ARBA" id="ARBA00022989"/>
    </source>
</evidence>